<name>A0A765T6I0_ECOLX</name>
<dbReference type="EMBL" id="DAAYTU010000007">
    <property type="protein sequence ID" value="HAG5769852.1"/>
    <property type="molecule type" value="Genomic_DNA"/>
</dbReference>
<protein>
    <recommendedName>
        <fullName evidence="2">Fimbrial protein</fullName>
    </recommendedName>
</protein>
<proteinExistence type="predicted"/>
<gene>
    <name evidence="1" type="ORF">GGB84_001474</name>
</gene>
<dbReference type="AlphaFoldDB" id="A0A765T6I0"/>
<sequence>MNFSKLLTITFFLMFVCGMAKSATLATAMLTINATFINPGCDISVPSFYDLGTLTPGRKEHASLSIEWNCTNTPVRTALTASVIRGKLEASGDKLQLIVNGNSNGSLLYFMGGNNDANIIKINGRDSFCSDTVETTEARKCIITPVTEVHNNDTFGVASAILRFEIVYS</sequence>
<accession>A0A765T6I0</accession>
<reference evidence="1" key="2">
    <citation type="submission" date="2020-02" db="EMBL/GenBank/DDBJ databases">
        <authorList>
            <consortium name="NCBI Pathogen Detection Project"/>
        </authorList>
    </citation>
    <scope>NUCLEOTIDE SEQUENCE</scope>
    <source>
        <strain evidence="1">1839</strain>
    </source>
</reference>
<evidence type="ECO:0008006" key="2">
    <source>
        <dbReference type="Google" id="ProtNLM"/>
    </source>
</evidence>
<organism evidence="1">
    <name type="scientific">Escherichia coli</name>
    <dbReference type="NCBI Taxonomy" id="562"/>
    <lineage>
        <taxon>Bacteria</taxon>
        <taxon>Pseudomonadati</taxon>
        <taxon>Pseudomonadota</taxon>
        <taxon>Gammaproteobacteria</taxon>
        <taxon>Enterobacterales</taxon>
        <taxon>Enterobacteriaceae</taxon>
        <taxon>Escherichia</taxon>
    </lineage>
</organism>
<evidence type="ECO:0000313" key="1">
    <source>
        <dbReference type="EMBL" id="HAG5769852.1"/>
    </source>
</evidence>
<comment type="caution">
    <text evidence="1">The sequence shown here is derived from an EMBL/GenBank/DDBJ whole genome shotgun (WGS) entry which is preliminary data.</text>
</comment>
<reference evidence="1" key="1">
    <citation type="journal article" date="2018" name="Genome Biol.">
        <title>SKESA: strategic k-mer extension for scrupulous assemblies.</title>
        <authorList>
            <person name="Souvorov A."/>
            <person name="Agarwala R."/>
            <person name="Lipman D.J."/>
        </authorList>
    </citation>
    <scope>NUCLEOTIDE SEQUENCE [LARGE SCALE GENOMIC DNA]</scope>
    <source>
        <strain evidence="1">1839</strain>
    </source>
</reference>